<feature type="chain" id="PRO_5034619514" description="Protein CPL1-like domain-containing protein" evidence="1">
    <location>
        <begin position="24"/>
        <end position="287"/>
    </location>
</feature>
<evidence type="ECO:0000256" key="1">
    <source>
        <dbReference type="SAM" id="SignalP"/>
    </source>
</evidence>
<dbReference type="AlphaFoldDB" id="A0A8E2AXU2"/>
<dbReference type="Pfam" id="PF21671">
    <property type="entry name" value="CPL1-like"/>
    <property type="match status" value="1"/>
</dbReference>
<feature type="domain" description="Protein CPL1-like" evidence="2">
    <location>
        <begin position="197"/>
        <end position="260"/>
    </location>
</feature>
<dbReference type="PANTHER" id="PTHR35192">
    <property type="entry name" value="PROTEIN, PUTATIVE-RELATED"/>
    <property type="match status" value="1"/>
</dbReference>
<accession>A0A8E2AXU2</accession>
<sequence>MRFASYPAIAFALLLPLAGLATSSSLTQRALLDVCANVDAELQVDLLGIKVVVGLIEVCLCLSVLPTFITTNIIAEAAVGLVGEASVLSALTDLVNDAADHQSCTYPDNSSPFCEAGNPCGFTCSNGFTPEPAKNPDSCVCEAPNTVCNGVCGEFKGCSSSSPKRRDPQLRKRAVCEDGLTPCGVYGWQGQRSSQAWECVDTTSDLESCGGCAVPLHYASPHGIDCTALPGVADVSCNFGSCVVHRCLPGYQVSLDGTFCLRARHAAQINEQEDAAAYGLEHIPLKV</sequence>
<keyword evidence="4" id="KW-1185">Reference proteome</keyword>
<dbReference type="EMBL" id="KV722413">
    <property type="protein sequence ID" value="OCH90062.1"/>
    <property type="molecule type" value="Genomic_DNA"/>
</dbReference>
<evidence type="ECO:0000313" key="3">
    <source>
        <dbReference type="EMBL" id="OCH90062.1"/>
    </source>
</evidence>
<proteinExistence type="predicted"/>
<evidence type="ECO:0000313" key="4">
    <source>
        <dbReference type="Proteomes" id="UP000250043"/>
    </source>
</evidence>
<gene>
    <name evidence="3" type="ORF">OBBRIDRAFT_826179</name>
</gene>
<name>A0A8E2AXU2_9APHY</name>
<dbReference type="OrthoDB" id="439917at2759"/>
<dbReference type="Proteomes" id="UP000250043">
    <property type="component" value="Unassembled WGS sequence"/>
</dbReference>
<dbReference type="InterPro" id="IPR048661">
    <property type="entry name" value="CPL1-like"/>
</dbReference>
<protein>
    <recommendedName>
        <fullName evidence="2">Protein CPL1-like domain-containing protein</fullName>
    </recommendedName>
</protein>
<dbReference type="InterPro" id="IPR038955">
    <property type="entry name" value="PriA/CPL1_fungi"/>
</dbReference>
<organism evidence="3 4">
    <name type="scientific">Obba rivulosa</name>
    <dbReference type="NCBI Taxonomy" id="1052685"/>
    <lineage>
        <taxon>Eukaryota</taxon>
        <taxon>Fungi</taxon>
        <taxon>Dikarya</taxon>
        <taxon>Basidiomycota</taxon>
        <taxon>Agaricomycotina</taxon>
        <taxon>Agaricomycetes</taxon>
        <taxon>Polyporales</taxon>
        <taxon>Gelatoporiaceae</taxon>
        <taxon>Obba</taxon>
    </lineage>
</organism>
<reference evidence="3 4" key="1">
    <citation type="submission" date="2016-07" db="EMBL/GenBank/DDBJ databases">
        <title>Draft genome of the white-rot fungus Obba rivulosa 3A-2.</title>
        <authorList>
            <consortium name="DOE Joint Genome Institute"/>
            <person name="Miettinen O."/>
            <person name="Riley R."/>
            <person name="Acob R."/>
            <person name="Barry K."/>
            <person name="Cullen D."/>
            <person name="De Vries R."/>
            <person name="Hainaut M."/>
            <person name="Hatakka A."/>
            <person name="Henrissat B."/>
            <person name="Hilden K."/>
            <person name="Kuo R."/>
            <person name="Labutti K."/>
            <person name="Lipzen A."/>
            <person name="Makela M.R."/>
            <person name="Sandor L."/>
            <person name="Spatafora J.W."/>
            <person name="Grigoriev I.V."/>
            <person name="Hibbett D.S."/>
        </authorList>
    </citation>
    <scope>NUCLEOTIDE SEQUENCE [LARGE SCALE GENOMIC DNA]</scope>
    <source>
        <strain evidence="3 4">3A-2</strain>
    </source>
</reference>
<evidence type="ECO:0000259" key="2">
    <source>
        <dbReference type="Pfam" id="PF21671"/>
    </source>
</evidence>
<feature type="signal peptide" evidence="1">
    <location>
        <begin position="1"/>
        <end position="23"/>
    </location>
</feature>
<dbReference type="PANTHER" id="PTHR35192:SF2">
    <property type="entry name" value="APPLE DOMAIN-CONTAINING PROTEIN"/>
    <property type="match status" value="1"/>
</dbReference>
<keyword evidence="1" id="KW-0732">Signal</keyword>